<dbReference type="RefSeq" id="WP_011437279.1">
    <property type="nucleotide sequence ID" value="NC_007777.1"/>
</dbReference>
<dbReference type="Pfam" id="PF13581">
    <property type="entry name" value="HATPase_c_2"/>
    <property type="match status" value="1"/>
</dbReference>
<dbReference type="eggNOG" id="COG2172">
    <property type="taxonomic scope" value="Bacteria"/>
</dbReference>
<feature type="domain" description="Histidine kinase/HSP90-like ATPase" evidence="2">
    <location>
        <begin position="30"/>
        <end position="134"/>
    </location>
</feature>
<protein>
    <submittedName>
        <fullName evidence="3">Serine/threonine kinase anti-sigma factor</fullName>
    </submittedName>
</protein>
<dbReference type="PANTHER" id="PTHR35526:SF3">
    <property type="entry name" value="ANTI-SIGMA-F FACTOR RSBW"/>
    <property type="match status" value="1"/>
</dbReference>
<dbReference type="Proteomes" id="UP000001937">
    <property type="component" value="Chromosome"/>
</dbReference>
<dbReference type="SUPFAM" id="SSF55874">
    <property type="entry name" value="ATPase domain of HSP90 chaperone/DNA topoisomerase II/histidine kinase"/>
    <property type="match status" value="1"/>
</dbReference>
<dbReference type="STRING" id="106370.Francci3_2892"/>
<evidence type="ECO:0000313" key="3">
    <source>
        <dbReference type="EMBL" id="ABD12250.1"/>
    </source>
</evidence>
<dbReference type="EMBL" id="CP000249">
    <property type="protein sequence ID" value="ABD12250.1"/>
    <property type="molecule type" value="Genomic_DNA"/>
</dbReference>
<keyword evidence="3" id="KW-0418">Kinase</keyword>
<keyword evidence="3" id="KW-0808">Transferase</keyword>
<keyword evidence="4" id="KW-1185">Reference proteome</keyword>
<name>Q2J8Z2_FRACC</name>
<evidence type="ECO:0000313" key="4">
    <source>
        <dbReference type="Proteomes" id="UP000001937"/>
    </source>
</evidence>
<dbReference type="KEGG" id="fra:Francci3_2892"/>
<keyword evidence="1" id="KW-0723">Serine/threonine-protein kinase</keyword>
<dbReference type="OrthoDB" id="3214563at2"/>
<dbReference type="PhylomeDB" id="Q2J8Z2"/>
<dbReference type="Gene3D" id="3.30.565.10">
    <property type="entry name" value="Histidine kinase-like ATPase, C-terminal domain"/>
    <property type="match status" value="1"/>
</dbReference>
<dbReference type="GO" id="GO:0004674">
    <property type="term" value="F:protein serine/threonine kinase activity"/>
    <property type="evidence" value="ECO:0007669"/>
    <property type="project" value="UniProtKB-KW"/>
</dbReference>
<gene>
    <name evidence="3" type="ordered locus">Francci3_2892</name>
</gene>
<evidence type="ECO:0000259" key="2">
    <source>
        <dbReference type="Pfam" id="PF13581"/>
    </source>
</evidence>
<dbReference type="PANTHER" id="PTHR35526">
    <property type="entry name" value="ANTI-SIGMA-F FACTOR RSBW-RELATED"/>
    <property type="match status" value="1"/>
</dbReference>
<evidence type="ECO:0000256" key="1">
    <source>
        <dbReference type="ARBA" id="ARBA00022527"/>
    </source>
</evidence>
<organism evidence="3 4">
    <name type="scientific">Frankia casuarinae (strain DSM 45818 / CECT 9043 / HFP020203 / CcI3)</name>
    <dbReference type="NCBI Taxonomy" id="106370"/>
    <lineage>
        <taxon>Bacteria</taxon>
        <taxon>Bacillati</taxon>
        <taxon>Actinomycetota</taxon>
        <taxon>Actinomycetes</taxon>
        <taxon>Frankiales</taxon>
        <taxon>Frankiaceae</taxon>
        <taxon>Frankia</taxon>
    </lineage>
</organism>
<reference evidence="3 4" key="1">
    <citation type="journal article" date="2007" name="Genome Res.">
        <title>Genome characteristics of facultatively symbiotic Frankia sp. strains reflect host range and host plant biogeography.</title>
        <authorList>
            <person name="Normand P."/>
            <person name="Lapierre P."/>
            <person name="Tisa L.S."/>
            <person name="Gogarten J.P."/>
            <person name="Alloisio N."/>
            <person name="Bagnarol E."/>
            <person name="Bassi C.A."/>
            <person name="Berry A.M."/>
            <person name="Bickhart D.M."/>
            <person name="Choisne N."/>
            <person name="Couloux A."/>
            <person name="Cournoyer B."/>
            <person name="Cruveiller S."/>
            <person name="Daubin V."/>
            <person name="Demange N."/>
            <person name="Francino M.P."/>
            <person name="Goltsman E."/>
            <person name="Huang Y."/>
            <person name="Kopp O.R."/>
            <person name="Labarre L."/>
            <person name="Lapidus A."/>
            <person name="Lavire C."/>
            <person name="Marechal J."/>
            <person name="Martinez M."/>
            <person name="Mastronunzio J.E."/>
            <person name="Mullin B.C."/>
            <person name="Niemann J."/>
            <person name="Pujic P."/>
            <person name="Rawnsley T."/>
            <person name="Rouy Z."/>
            <person name="Schenowitz C."/>
            <person name="Sellstedt A."/>
            <person name="Tavares F."/>
            <person name="Tomkins J.P."/>
            <person name="Vallenet D."/>
            <person name="Valverde C."/>
            <person name="Wall L.G."/>
            <person name="Wang Y."/>
            <person name="Medigue C."/>
            <person name="Benson D.R."/>
        </authorList>
    </citation>
    <scope>NUCLEOTIDE SEQUENCE [LARGE SCALE GENOMIC DNA]</scope>
    <source>
        <strain evidence="4">DSM 45818 / CECT 9043 / CcI3</strain>
    </source>
</reference>
<dbReference type="AlphaFoldDB" id="Q2J8Z2"/>
<dbReference type="InterPro" id="IPR036890">
    <property type="entry name" value="HATPase_C_sf"/>
</dbReference>
<dbReference type="CDD" id="cd16936">
    <property type="entry name" value="HATPase_RsbW-like"/>
    <property type="match status" value="1"/>
</dbReference>
<accession>Q2J8Z2</accession>
<sequence length="202" mass="21610">MNLPASTAPQPAAHLRASVHQFTTTTTTAPALARQAAAELLEDWGLTDLLDTTALLISELITNAVRATQSSGGGSRPIVSMRISWAAGSLILEVWDRNPKPPELQVQYLHGESGRGLHIVEALSTAAAYYPSPTGVGKVTWCQIEAPAPPESQESHPLLPHRRATVARADPGLVFDDMAVLKRVLAGLQALDSRLPRSDAMR</sequence>
<proteinExistence type="predicted"/>
<dbReference type="InterPro" id="IPR003594">
    <property type="entry name" value="HATPase_dom"/>
</dbReference>
<dbReference type="HOGENOM" id="CLU_090336_0_0_11"/>
<dbReference type="InterPro" id="IPR050267">
    <property type="entry name" value="Anti-sigma-factor_SerPK"/>
</dbReference>